<keyword evidence="2 5" id="KW-0396">Initiation factor</keyword>
<dbReference type="Pfam" id="PF01176">
    <property type="entry name" value="eIF-1a"/>
    <property type="match status" value="1"/>
</dbReference>
<proteinExistence type="inferred from homology"/>
<evidence type="ECO:0000256" key="3">
    <source>
        <dbReference type="ARBA" id="ARBA00022917"/>
    </source>
</evidence>
<name>A0A1G2PUY2_9BACT</name>
<dbReference type="NCBIfam" id="TIGR00008">
    <property type="entry name" value="infA"/>
    <property type="match status" value="1"/>
</dbReference>
<keyword evidence="3 5" id="KW-0648">Protein biosynthesis</keyword>
<accession>A0A1G2PUY2</accession>
<dbReference type="Proteomes" id="UP000176951">
    <property type="component" value="Unassembled WGS sequence"/>
</dbReference>
<dbReference type="GO" id="GO:0005829">
    <property type="term" value="C:cytosol"/>
    <property type="evidence" value="ECO:0007669"/>
    <property type="project" value="TreeGrafter"/>
</dbReference>
<organism evidence="7 8">
    <name type="scientific">Candidatus Terrybacteria bacterium RIFCSPLOWO2_01_FULL_40_23</name>
    <dbReference type="NCBI Taxonomy" id="1802366"/>
    <lineage>
        <taxon>Bacteria</taxon>
        <taxon>Candidatus Terryibacteriota</taxon>
    </lineage>
</organism>
<gene>
    <name evidence="7" type="ORF">A3A97_00975</name>
</gene>
<dbReference type="InterPro" id="IPR004368">
    <property type="entry name" value="TIF_IF1"/>
</dbReference>
<dbReference type="EMBL" id="MHSW01000023">
    <property type="protein sequence ID" value="OHA51402.1"/>
    <property type="molecule type" value="Genomic_DNA"/>
</dbReference>
<dbReference type="PANTHER" id="PTHR33370:SF1">
    <property type="entry name" value="TRANSLATION INITIATION FACTOR IF-1, CHLOROPLASTIC"/>
    <property type="match status" value="1"/>
</dbReference>
<evidence type="ECO:0000313" key="8">
    <source>
        <dbReference type="Proteomes" id="UP000176951"/>
    </source>
</evidence>
<protein>
    <recommendedName>
        <fullName evidence="4">Translation initiation factor IF-1</fullName>
    </recommendedName>
</protein>
<evidence type="ECO:0000256" key="5">
    <source>
        <dbReference type="PROSITE-ProRule" id="PRU00181"/>
    </source>
</evidence>
<dbReference type="AlphaFoldDB" id="A0A1G2PUY2"/>
<evidence type="ECO:0000256" key="2">
    <source>
        <dbReference type="ARBA" id="ARBA00022540"/>
    </source>
</evidence>
<dbReference type="Gene3D" id="2.40.50.140">
    <property type="entry name" value="Nucleic acid-binding proteins"/>
    <property type="match status" value="1"/>
</dbReference>
<dbReference type="PROSITE" id="PS50832">
    <property type="entry name" value="S1_IF1_TYPE"/>
    <property type="match status" value="1"/>
</dbReference>
<dbReference type="InterPro" id="IPR012340">
    <property type="entry name" value="NA-bd_OB-fold"/>
</dbReference>
<dbReference type="SUPFAM" id="SSF50249">
    <property type="entry name" value="Nucleic acid-binding proteins"/>
    <property type="match status" value="1"/>
</dbReference>
<evidence type="ECO:0000313" key="7">
    <source>
        <dbReference type="EMBL" id="OHA51402.1"/>
    </source>
</evidence>
<dbReference type="GO" id="GO:0003743">
    <property type="term" value="F:translation initiation factor activity"/>
    <property type="evidence" value="ECO:0007669"/>
    <property type="project" value="UniProtKB-UniRule"/>
</dbReference>
<reference evidence="7 8" key="1">
    <citation type="journal article" date="2016" name="Nat. Commun.">
        <title>Thousands of microbial genomes shed light on interconnected biogeochemical processes in an aquifer system.</title>
        <authorList>
            <person name="Anantharaman K."/>
            <person name="Brown C.T."/>
            <person name="Hug L.A."/>
            <person name="Sharon I."/>
            <person name="Castelle C.J."/>
            <person name="Probst A.J."/>
            <person name="Thomas B.C."/>
            <person name="Singh A."/>
            <person name="Wilkins M.J."/>
            <person name="Karaoz U."/>
            <person name="Brodie E.L."/>
            <person name="Williams K.H."/>
            <person name="Hubbard S.S."/>
            <person name="Banfield J.F."/>
        </authorList>
    </citation>
    <scope>NUCLEOTIDE SEQUENCE [LARGE SCALE GENOMIC DNA]</scope>
</reference>
<evidence type="ECO:0000256" key="4">
    <source>
        <dbReference type="NCBIfam" id="TIGR00008"/>
    </source>
</evidence>
<feature type="domain" description="S1-like" evidence="6">
    <location>
        <begin position="10"/>
        <end position="70"/>
    </location>
</feature>
<comment type="caution">
    <text evidence="7">The sequence shown here is derived from an EMBL/GenBank/DDBJ whole genome shotgun (WGS) entry which is preliminary data.</text>
</comment>
<evidence type="ECO:0000259" key="6">
    <source>
        <dbReference type="PROSITE" id="PS50832"/>
    </source>
</evidence>
<dbReference type="GO" id="GO:0043022">
    <property type="term" value="F:ribosome binding"/>
    <property type="evidence" value="ECO:0007669"/>
    <property type="project" value="TreeGrafter"/>
</dbReference>
<dbReference type="GO" id="GO:0003723">
    <property type="term" value="F:RNA binding"/>
    <property type="evidence" value="ECO:0007669"/>
    <property type="project" value="InterPro"/>
</dbReference>
<evidence type="ECO:0000256" key="1">
    <source>
        <dbReference type="ARBA" id="ARBA00010939"/>
    </source>
</evidence>
<dbReference type="InterPro" id="IPR006196">
    <property type="entry name" value="RNA-binding_domain_S1_IF1"/>
</dbReference>
<comment type="similarity">
    <text evidence="1">Belongs to the IF-1 family.</text>
</comment>
<sequence length="70" mass="7764">MGVKGLRKSGMVAEALPATLFKVLLDDGTHILAHLSGKMRVNFIRIMPGDRVVVEMPDENSARGRIVYRE</sequence>
<dbReference type="PANTHER" id="PTHR33370">
    <property type="entry name" value="TRANSLATION INITIATION FACTOR IF-1, CHLOROPLASTIC"/>
    <property type="match status" value="1"/>
</dbReference>